<feature type="region of interest" description="Disordered" evidence="1">
    <location>
        <begin position="40"/>
        <end position="78"/>
    </location>
</feature>
<accession>A0A2G5UJE4</accession>
<comment type="caution">
    <text evidence="2">The sequence shown here is derived from an EMBL/GenBank/DDBJ whole genome shotgun (WGS) entry which is preliminary data.</text>
</comment>
<keyword evidence="3" id="KW-1185">Reference proteome</keyword>
<name>A0A2G5UJE4_9PELO</name>
<dbReference type="AlphaFoldDB" id="A0A2G5UJE4"/>
<sequence>MFVIILPAFHVFFYEKKTTKKRTPNADTLCIRLVRRDECEARGPPAPDDAFGPPPPPRSQLPLPLAPDPLTPRVFDRE</sequence>
<evidence type="ECO:0000256" key="1">
    <source>
        <dbReference type="SAM" id="MobiDB-lite"/>
    </source>
</evidence>
<dbReference type="EMBL" id="PDUG01000003">
    <property type="protein sequence ID" value="PIC39680.1"/>
    <property type="molecule type" value="Genomic_DNA"/>
</dbReference>
<reference evidence="3" key="1">
    <citation type="submission" date="2017-10" db="EMBL/GenBank/DDBJ databases">
        <title>Rapid genome shrinkage in a self-fertile nematode reveals novel sperm competition proteins.</title>
        <authorList>
            <person name="Yin D."/>
            <person name="Schwarz E.M."/>
            <person name="Thomas C.G."/>
            <person name="Felde R.L."/>
            <person name="Korf I.F."/>
            <person name="Cutter A.D."/>
            <person name="Schartner C.M."/>
            <person name="Ralston E.J."/>
            <person name="Meyer B.J."/>
            <person name="Haag E.S."/>
        </authorList>
    </citation>
    <scope>NUCLEOTIDE SEQUENCE [LARGE SCALE GENOMIC DNA]</scope>
    <source>
        <strain evidence="3">JU1422</strain>
    </source>
</reference>
<dbReference type="Proteomes" id="UP000230233">
    <property type="component" value="Chromosome III"/>
</dbReference>
<evidence type="ECO:0000313" key="3">
    <source>
        <dbReference type="Proteomes" id="UP000230233"/>
    </source>
</evidence>
<feature type="compositionally biased region" description="Pro residues" evidence="1">
    <location>
        <begin position="44"/>
        <end position="70"/>
    </location>
</feature>
<proteinExistence type="predicted"/>
<protein>
    <submittedName>
        <fullName evidence="2">Uncharacterized protein</fullName>
    </submittedName>
</protein>
<evidence type="ECO:0000313" key="2">
    <source>
        <dbReference type="EMBL" id="PIC39680.1"/>
    </source>
</evidence>
<organism evidence="2 3">
    <name type="scientific">Caenorhabditis nigoni</name>
    <dbReference type="NCBI Taxonomy" id="1611254"/>
    <lineage>
        <taxon>Eukaryota</taxon>
        <taxon>Metazoa</taxon>
        <taxon>Ecdysozoa</taxon>
        <taxon>Nematoda</taxon>
        <taxon>Chromadorea</taxon>
        <taxon>Rhabditida</taxon>
        <taxon>Rhabditina</taxon>
        <taxon>Rhabditomorpha</taxon>
        <taxon>Rhabditoidea</taxon>
        <taxon>Rhabditidae</taxon>
        <taxon>Peloderinae</taxon>
        <taxon>Caenorhabditis</taxon>
    </lineage>
</organism>
<gene>
    <name evidence="2" type="primary">Cnig_chr_III.g11290</name>
    <name evidence="2" type="ORF">B9Z55_011290</name>
</gene>